<feature type="transmembrane region" description="Helical" evidence="1">
    <location>
        <begin position="285"/>
        <end position="303"/>
    </location>
</feature>
<dbReference type="PATRIC" id="fig|994573.3.peg.277"/>
<keyword evidence="1" id="KW-1133">Transmembrane helix</keyword>
<dbReference type="PANTHER" id="PTHR11328:SF24">
    <property type="entry name" value="MAJOR FACILITATOR SUPERFAMILY (MFS) PROFILE DOMAIN-CONTAINING PROTEIN"/>
    <property type="match status" value="1"/>
</dbReference>
<feature type="transmembrane region" description="Helical" evidence="1">
    <location>
        <begin position="87"/>
        <end position="104"/>
    </location>
</feature>
<dbReference type="RefSeq" id="WP_023385960.1">
    <property type="nucleotide sequence ID" value="NZ_AXUN02000022.1"/>
</dbReference>
<dbReference type="InterPro" id="IPR036259">
    <property type="entry name" value="MFS_trans_sf"/>
</dbReference>
<dbReference type="eggNOG" id="COG2211">
    <property type="taxonomic scope" value="Bacteria"/>
</dbReference>
<feature type="transmembrane region" description="Helical" evidence="1">
    <location>
        <begin position="393"/>
        <end position="418"/>
    </location>
</feature>
<evidence type="ECO:0000313" key="2">
    <source>
        <dbReference type="EMBL" id="ETA82368.1"/>
    </source>
</evidence>
<comment type="caution">
    <text evidence="2">The sequence shown here is derived from an EMBL/GenBank/DDBJ whole genome shotgun (WGS) entry which is preliminary data.</text>
</comment>
<feature type="transmembrane region" description="Helical" evidence="1">
    <location>
        <begin position="116"/>
        <end position="132"/>
    </location>
</feature>
<feature type="transmembrane region" description="Helical" evidence="1">
    <location>
        <begin position="433"/>
        <end position="459"/>
    </location>
</feature>
<keyword evidence="3" id="KW-1185">Reference proteome</keyword>
<evidence type="ECO:0000256" key="1">
    <source>
        <dbReference type="SAM" id="Phobius"/>
    </source>
</evidence>
<dbReference type="OrthoDB" id="9764596at2"/>
<proteinExistence type="predicted"/>
<dbReference type="GO" id="GO:0005886">
    <property type="term" value="C:plasma membrane"/>
    <property type="evidence" value="ECO:0007669"/>
    <property type="project" value="TreeGrafter"/>
</dbReference>
<dbReference type="EMBL" id="AXUN02000022">
    <property type="protein sequence ID" value="ETA82368.1"/>
    <property type="molecule type" value="Genomic_DNA"/>
</dbReference>
<dbReference type="GO" id="GO:0015293">
    <property type="term" value="F:symporter activity"/>
    <property type="evidence" value="ECO:0007669"/>
    <property type="project" value="InterPro"/>
</dbReference>
<name>V7I950_9CLOT</name>
<feature type="transmembrane region" description="Helical" evidence="1">
    <location>
        <begin position="30"/>
        <end position="51"/>
    </location>
</feature>
<feature type="transmembrane region" description="Helical" evidence="1">
    <location>
        <begin position="310"/>
        <end position="329"/>
    </location>
</feature>
<gene>
    <name evidence="2" type="ORF">T472_0201480</name>
</gene>
<dbReference type="GO" id="GO:0008643">
    <property type="term" value="P:carbohydrate transport"/>
    <property type="evidence" value="ECO:0007669"/>
    <property type="project" value="InterPro"/>
</dbReference>
<feature type="transmembrane region" description="Helical" evidence="1">
    <location>
        <begin position="153"/>
        <end position="172"/>
    </location>
</feature>
<evidence type="ECO:0000313" key="3">
    <source>
        <dbReference type="Proteomes" id="UP000017747"/>
    </source>
</evidence>
<dbReference type="PANTHER" id="PTHR11328">
    <property type="entry name" value="MAJOR FACILITATOR SUPERFAMILY DOMAIN-CONTAINING PROTEIN"/>
    <property type="match status" value="1"/>
</dbReference>
<dbReference type="Proteomes" id="UP000017747">
    <property type="component" value="Unassembled WGS sequence"/>
</dbReference>
<organism evidence="2 3">
    <name type="scientific">Youngiibacter fragilis 232.1</name>
    <dbReference type="NCBI Taxonomy" id="994573"/>
    <lineage>
        <taxon>Bacteria</taxon>
        <taxon>Bacillati</taxon>
        <taxon>Bacillota</taxon>
        <taxon>Clostridia</taxon>
        <taxon>Eubacteriales</taxon>
        <taxon>Clostridiaceae</taxon>
        <taxon>Youngiibacter</taxon>
    </lineage>
</organism>
<dbReference type="STRING" id="994573.T472_0201480"/>
<protein>
    <submittedName>
        <fullName evidence="2">Glucuronide permease</fullName>
    </submittedName>
</protein>
<dbReference type="AlphaFoldDB" id="V7I950"/>
<sequence length="493" mass="55030">MEAKKREVVYNSAKIWQIGFFALNNTATNLYMFAFMFISYYATGIAGLLVVSVSSVITFMRIWDGFTDPVIGFWIDKTESKFGKFRPFMFFGNVILAIMAIVLFKTTHLIPQNLRFVYFIAMYALYIIGYTFQTACTKAGQTVLTNDPKQRPLFTLFDAIYNTILFVGGQFVISTMLVPKYGGFKEGFFNEILLITIVTAGIFTALAISSIWHKDVKENWGVLQAEKLKFKDYWPIIKGNRPLQMLIISASTDKLANVTKSNAVTTVIIYGILMGNYALSGKLGLITAPMTILITFIGIAYARKLGQKQAYVVSTWICIILSVILFIFLRSIDMKTISLTPLNSTTFIFLSLFSLIGGVAAVGGNIVIPMIADCSDYETYNTGRYIPGMMGTIFSFIDKLISSLGTALIGFMVAAIGFKNAFPTVETPPSPALFWLGMIFFIGMPIFGWVSSLIAMHWYDLTGDKMKHIQQVIHDKKLDAHDAAEAKRIAMDI</sequence>
<accession>V7I950</accession>
<dbReference type="Pfam" id="PF13347">
    <property type="entry name" value="MFS_2"/>
    <property type="match status" value="1"/>
</dbReference>
<reference evidence="2 3" key="1">
    <citation type="journal article" date="2014" name="Genome Announc.">
        <title>Genome Sequence of Youngiibacter fragilis, the Type Strain of the Genus Youngiibacter.</title>
        <authorList>
            <person name="Wawrik C.B."/>
            <person name="Callaghan A.V."/>
            <person name="Stamps B.W."/>
            <person name="Wawrik B."/>
        </authorList>
    </citation>
    <scope>NUCLEOTIDE SEQUENCE [LARGE SCALE GENOMIC DNA]</scope>
    <source>
        <strain evidence="2 3">232.1</strain>
    </source>
</reference>
<feature type="transmembrane region" description="Helical" evidence="1">
    <location>
        <begin position="192"/>
        <end position="212"/>
    </location>
</feature>
<dbReference type="InterPro" id="IPR039672">
    <property type="entry name" value="MFS_2"/>
</dbReference>
<keyword evidence="1" id="KW-0812">Transmembrane</keyword>
<feature type="transmembrane region" description="Helical" evidence="1">
    <location>
        <begin position="349"/>
        <end position="372"/>
    </location>
</feature>
<keyword evidence="1" id="KW-0472">Membrane</keyword>
<dbReference type="SUPFAM" id="SSF103473">
    <property type="entry name" value="MFS general substrate transporter"/>
    <property type="match status" value="1"/>
</dbReference>